<dbReference type="EMBL" id="QKKF02010000">
    <property type="protein sequence ID" value="RZF44975.1"/>
    <property type="molecule type" value="Genomic_DNA"/>
</dbReference>
<comment type="caution">
    <text evidence="1">The sequence shown here is derived from an EMBL/GenBank/DDBJ whole genome shotgun (WGS) entry which is preliminary data.</text>
</comment>
<evidence type="ECO:0000313" key="1">
    <source>
        <dbReference type="EMBL" id="RZF44975.1"/>
    </source>
</evidence>
<sequence>MGWLTESRPVARCSLLCCLLSAGENPKPSPSRYESAAGQIQHQSASKTADLSRTAGFLRTSQRSSKKEMLATAEQMWTRNWVENYVVIYEQNYIELDIDVGVAVAGESGRALNRVACKITNRWWGGLTTTFRAVQRMQLHMFGKASSMHARSTGLGEHKIKVAESIPLSLGRSFYQLAARQITPVEE</sequence>
<dbReference type="InParanoid" id="A0A482XG31"/>
<gene>
    <name evidence="1" type="ORF">LSTR_LSTR001936</name>
</gene>
<name>A0A482XG31_LAOST</name>
<dbReference type="Proteomes" id="UP000291343">
    <property type="component" value="Unassembled WGS sequence"/>
</dbReference>
<accession>A0A482XG31</accession>
<organism evidence="1 2">
    <name type="scientific">Laodelphax striatellus</name>
    <name type="common">Small brown planthopper</name>
    <name type="synonym">Delphax striatella</name>
    <dbReference type="NCBI Taxonomy" id="195883"/>
    <lineage>
        <taxon>Eukaryota</taxon>
        <taxon>Metazoa</taxon>
        <taxon>Ecdysozoa</taxon>
        <taxon>Arthropoda</taxon>
        <taxon>Hexapoda</taxon>
        <taxon>Insecta</taxon>
        <taxon>Pterygota</taxon>
        <taxon>Neoptera</taxon>
        <taxon>Paraneoptera</taxon>
        <taxon>Hemiptera</taxon>
        <taxon>Auchenorrhyncha</taxon>
        <taxon>Fulgoroidea</taxon>
        <taxon>Delphacidae</taxon>
        <taxon>Criomorphinae</taxon>
        <taxon>Laodelphax</taxon>
    </lineage>
</organism>
<reference evidence="1 2" key="1">
    <citation type="journal article" date="2017" name="Gigascience">
        <title>Genome sequence of the small brown planthopper, Laodelphax striatellus.</title>
        <authorList>
            <person name="Zhu J."/>
            <person name="Jiang F."/>
            <person name="Wang X."/>
            <person name="Yang P."/>
            <person name="Bao Y."/>
            <person name="Zhao W."/>
            <person name="Wang W."/>
            <person name="Lu H."/>
            <person name="Wang Q."/>
            <person name="Cui N."/>
            <person name="Li J."/>
            <person name="Chen X."/>
            <person name="Luo L."/>
            <person name="Yu J."/>
            <person name="Kang L."/>
            <person name="Cui F."/>
        </authorList>
    </citation>
    <scope>NUCLEOTIDE SEQUENCE [LARGE SCALE GENOMIC DNA]</scope>
    <source>
        <strain evidence="1">Lst14</strain>
    </source>
</reference>
<dbReference type="AlphaFoldDB" id="A0A482XG31"/>
<evidence type="ECO:0000313" key="2">
    <source>
        <dbReference type="Proteomes" id="UP000291343"/>
    </source>
</evidence>
<protein>
    <submittedName>
        <fullName evidence="1">Uncharacterized protein</fullName>
    </submittedName>
</protein>
<proteinExistence type="predicted"/>
<keyword evidence="2" id="KW-1185">Reference proteome</keyword>